<dbReference type="InterPro" id="IPR000774">
    <property type="entry name" value="PPIase_FKBP_N"/>
</dbReference>
<feature type="signal peptide" evidence="9">
    <location>
        <begin position="1"/>
        <end position="20"/>
    </location>
</feature>
<keyword evidence="9" id="KW-0732">Signal</keyword>
<evidence type="ECO:0000313" key="12">
    <source>
        <dbReference type="Proteomes" id="UP001501294"/>
    </source>
</evidence>
<reference evidence="12" key="1">
    <citation type="journal article" date="2019" name="Int. J. Syst. Evol. Microbiol.">
        <title>The Global Catalogue of Microorganisms (GCM) 10K type strain sequencing project: providing services to taxonomists for standard genome sequencing and annotation.</title>
        <authorList>
            <consortium name="The Broad Institute Genomics Platform"/>
            <consortium name="The Broad Institute Genome Sequencing Center for Infectious Disease"/>
            <person name="Wu L."/>
            <person name="Ma J."/>
        </authorList>
    </citation>
    <scope>NUCLEOTIDE SEQUENCE [LARGE SCALE GENOMIC DNA]</scope>
    <source>
        <strain evidence="12">JCM 17727</strain>
    </source>
</reference>
<dbReference type="Gene3D" id="3.10.50.40">
    <property type="match status" value="1"/>
</dbReference>
<evidence type="ECO:0000256" key="3">
    <source>
        <dbReference type="ARBA" id="ARBA00023110"/>
    </source>
</evidence>
<feature type="region of interest" description="Disordered" evidence="8">
    <location>
        <begin position="284"/>
        <end position="317"/>
    </location>
</feature>
<dbReference type="PANTHER" id="PTHR43811">
    <property type="entry name" value="FKBP-TYPE PEPTIDYL-PROLYL CIS-TRANS ISOMERASE FKPA"/>
    <property type="match status" value="1"/>
</dbReference>
<evidence type="ECO:0000256" key="9">
    <source>
        <dbReference type="SAM" id="SignalP"/>
    </source>
</evidence>
<feature type="domain" description="PPIase FKBP-type" evidence="10">
    <location>
        <begin position="179"/>
        <end position="264"/>
    </location>
</feature>
<dbReference type="NCBIfam" id="NF008150">
    <property type="entry name" value="PRK10902.1"/>
    <property type="match status" value="1"/>
</dbReference>
<sequence>MKLLSIKKTAVVVALAGALAACDSGDNKNTTKAGEKGAVAESNQQAEFKDMYEKAAYSMGVNFSRQMSKNFDSLKEYDVVIDKDLVVQGMRDGFAGSAKYNEEEVAANINEFQTALNAKMKERQEELAAEAKKKAEETLKKGQAFEAEYAKKEGVTQTESGLLYRVIEDAEGSESPTAEDAVRVHYRGTFIDGKEFDSSYKRNKPIDFNLGGVIPGWTEGLQYMTVGDKYEFVIPAELAYGENDRAQIPGNSTLIFEVELLDVNPEEPYQAPEERVEETVEQAADAVEEAASDAAEAVKEGATEVKEEVEEATDGEQ</sequence>
<dbReference type="Proteomes" id="UP001501294">
    <property type="component" value="Unassembled WGS sequence"/>
</dbReference>
<accession>A0ABP8HV79</accession>
<dbReference type="Gene3D" id="1.10.287.460">
    <property type="entry name" value="Peptidyl-prolyl cis-trans isomerase, FKBP-type, N-terminal domain"/>
    <property type="match status" value="1"/>
</dbReference>
<evidence type="ECO:0000259" key="10">
    <source>
        <dbReference type="PROSITE" id="PS50059"/>
    </source>
</evidence>
<dbReference type="EC" id="5.2.1.8" evidence="6"/>
<protein>
    <recommendedName>
        <fullName evidence="6">Peptidyl-prolyl cis-trans isomerase</fullName>
        <ecNumber evidence="6">5.2.1.8</ecNumber>
    </recommendedName>
</protein>
<keyword evidence="3 5" id="KW-0697">Rotamase</keyword>
<evidence type="ECO:0000256" key="8">
    <source>
        <dbReference type="SAM" id="MobiDB-lite"/>
    </source>
</evidence>
<evidence type="ECO:0000256" key="2">
    <source>
        <dbReference type="ARBA" id="ARBA00006577"/>
    </source>
</evidence>
<keyword evidence="4 5" id="KW-0413">Isomerase</keyword>
<dbReference type="InterPro" id="IPR046357">
    <property type="entry name" value="PPIase_dom_sf"/>
</dbReference>
<dbReference type="Pfam" id="PF01346">
    <property type="entry name" value="FKBP_N"/>
    <property type="match status" value="1"/>
</dbReference>
<evidence type="ECO:0000256" key="5">
    <source>
        <dbReference type="PROSITE-ProRule" id="PRU00277"/>
    </source>
</evidence>
<dbReference type="Pfam" id="PF00254">
    <property type="entry name" value="FKBP_C"/>
    <property type="match status" value="1"/>
</dbReference>
<comment type="caution">
    <text evidence="11">The sequence shown here is derived from an EMBL/GenBank/DDBJ whole genome shotgun (WGS) entry which is preliminary data.</text>
</comment>
<feature type="coiled-coil region" evidence="7">
    <location>
        <begin position="117"/>
        <end position="148"/>
    </location>
</feature>
<evidence type="ECO:0000256" key="1">
    <source>
        <dbReference type="ARBA" id="ARBA00000971"/>
    </source>
</evidence>
<comment type="similarity">
    <text evidence="2 6">Belongs to the FKBP-type PPIase family.</text>
</comment>
<evidence type="ECO:0000256" key="4">
    <source>
        <dbReference type="ARBA" id="ARBA00023235"/>
    </source>
</evidence>
<feature type="chain" id="PRO_5046139554" description="Peptidyl-prolyl cis-trans isomerase" evidence="9">
    <location>
        <begin position="21"/>
        <end position="317"/>
    </location>
</feature>
<proteinExistence type="inferred from homology"/>
<comment type="catalytic activity">
    <reaction evidence="1 5 6">
        <text>[protein]-peptidylproline (omega=180) = [protein]-peptidylproline (omega=0)</text>
        <dbReference type="Rhea" id="RHEA:16237"/>
        <dbReference type="Rhea" id="RHEA-COMP:10747"/>
        <dbReference type="Rhea" id="RHEA-COMP:10748"/>
        <dbReference type="ChEBI" id="CHEBI:83833"/>
        <dbReference type="ChEBI" id="CHEBI:83834"/>
        <dbReference type="EC" id="5.2.1.8"/>
    </reaction>
</comment>
<feature type="compositionally biased region" description="Acidic residues" evidence="8">
    <location>
        <begin position="307"/>
        <end position="317"/>
    </location>
</feature>
<name>A0ABP8HV79_9GAMM</name>
<dbReference type="PROSITE" id="PS50059">
    <property type="entry name" value="FKBP_PPIASE"/>
    <property type="match status" value="1"/>
</dbReference>
<keyword evidence="7" id="KW-0175">Coiled coil</keyword>
<evidence type="ECO:0000256" key="6">
    <source>
        <dbReference type="RuleBase" id="RU003915"/>
    </source>
</evidence>
<dbReference type="PANTHER" id="PTHR43811:SF19">
    <property type="entry name" value="39 KDA FK506-BINDING NUCLEAR PROTEIN"/>
    <property type="match status" value="1"/>
</dbReference>
<dbReference type="PROSITE" id="PS51257">
    <property type="entry name" value="PROKAR_LIPOPROTEIN"/>
    <property type="match status" value="1"/>
</dbReference>
<evidence type="ECO:0000256" key="7">
    <source>
        <dbReference type="SAM" id="Coils"/>
    </source>
</evidence>
<dbReference type="InterPro" id="IPR001179">
    <property type="entry name" value="PPIase_FKBP_dom"/>
</dbReference>
<dbReference type="InterPro" id="IPR036944">
    <property type="entry name" value="PPIase_FKBP_N_sf"/>
</dbReference>
<feature type="compositionally biased region" description="Basic and acidic residues" evidence="8">
    <location>
        <begin position="296"/>
        <end position="306"/>
    </location>
</feature>
<keyword evidence="12" id="KW-1185">Reference proteome</keyword>
<dbReference type="SUPFAM" id="SSF54534">
    <property type="entry name" value="FKBP-like"/>
    <property type="match status" value="1"/>
</dbReference>
<organism evidence="11 12">
    <name type="scientific">Kangiella taiwanensis</name>
    <dbReference type="NCBI Taxonomy" id="1079179"/>
    <lineage>
        <taxon>Bacteria</taxon>
        <taxon>Pseudomonadati</taxon>
        <taxon>Pseudomonadota</taxon>
        <taxon>Gammaproteobacteria</taxon>
        <taxon>Kangiellales</taxon>
        <taxon>Kangiellaceae</taxon>
        <taxon>Kangiella</taxon>
    </lineage>
</organism>
<evidence type="ECO:0000313" key="11">
    <source>
        <dbReference type="EMBL" id="GAA4345068.1"/>
    </source>
</evidence>
<dbReference type="GO" id="GO:0016853">
    <property type="term" value="F:isomerase activity"/>
    <property type="evidence" value="ECO:0007669"/>
    <property type="project" value="UniProtKB-KW"/>
</dbReference>
<gene>
    <name evidence="11" type="primary">fkpA</name>
    <name evidence="11" type="ORF">GCM10023150_05120</name>
</gene>
<dbReference type="RefSeq" id="WP_223577161.1">
    <property type="nucleotide sequence ID" value="NZ_BAABFU010000001.1"/>
</dbReference>
<dbReference type="EMBL" id="BAABFU010000001">
    <property type="protein sequence ID" value="GAA4345068.1"/>
    <property type="molecule type" value="Genomic_DNA"/>
</dbReference>